<keyword evidence="2" id="KW-0808">Transferase</keyword>
<evidence type="ECO:0000313" key="3">
    <source>
        <dbReference type="EMBL" id="QHT11120.1"/>
    </source>
</evidence>
<dbReference type="Pfam" id="PF01531">
    <property type="entry name" value="Glyco_transf_11"/>
    <property type="match status" value="1"/>
</dbReference>
<protein>
    <recommendedName>
        <fullName evidence="4">Alpha-1,2-fucosyltransferase</fullName>
    </recommendedName>
</protein>
<dbReference type="GO" id="GO:0008107">
    <property type="term" value="F:galactoside 2-alpha-L-fucosyltransferase activity"/>
    <property type="evidence" value="ECO:0007669"/>
    <property type="project" value="InterPro"/>
</dbReference>
<reference evidence="3" key="1">
    <citation type="journal article" date="2020" name="Nature">
        <title>Giant virus diversity and host interactions through global metagenomics.</title>
        <authorList>
            <person name="Schulz F."/>
            <person name="Roux S."/>
            <person name="Paez-Espino D."/>
            <person name="Jungbluth S."/>
            <person name="Walsh D.A."/>
            <person name="Denef V.J."/>
            <person name="McMahon K.D."/>
            <person name="Konstantinidis K.T."/>
            <person name="Eloe-Fadrosh E.A."/>
            <person name="Kyrpides N.C."/>
            <person name="Woyke T."/>
        </authorList>
    </citation>
    <scope>NUCLEOTIDE SEQUENCE</scope>
    <source>
        <strain evidence="3">GVMAG-M-3300023174-111</strain>
    </source>
</reference>
<dbReference type="CDD" id="cd11301">
    <property type="entry name" value="Fut1_Fut2_like"/>
    <property type="match status" value="1"/>
</dbReference>
<dbReference type="EMBL" id="MN739531">
    <property type="protein sequence ID" value="QHT11120.1"/>
    <property type="molecule type" value="Genomic_DNA"/>
</dbReference>
<dbReference type="PANTHER" id="PTHR11927">
    <property type="entry name" value="GALACTOSIDE 2-L-FUCOSYLTRANSFERASE"/>
    <property type="match status" value="1"/>
</dbReference>
<evidence type="ECO:0000256" key="1">
    <source>
        <dbReference type="ARBA" id="ARBA00022676"/>
    </source>
</evidence>
<evidence type="ECO:0000256" key="2">
    <source>
        <dbReference type="ARBA" id="ARBA00022679"/>
    </source>
</evidence>
<keyword evidence="1" id="KW-0328">Glycosyltransferase</keyword>
<dbReference type="PANTHER" id="PTHR11927:SF9">
    <property type="entry name" value="L-FUCOSYLTRANSFERASE"/>
    <property type="match status" value="1"/>
</dbReference>
<dbReference type="InterPro" id="IPR002516">
    <property type="entry name" value="Glyco_trans_11"/>
</dbReference>
<dbReference type="GO" id="GO:0016020">
    <property type="term" value="C:membrane"/>
    <property type="evidence" value="ECO:0007669"/>
    <property type="project" value="InterPro"/>
</dbReference>
<evidence type="ECO:0008006" key="4">
    <source>
        <dbReference type="Google" id="ProtNLM"/>
    </source>
</evidence>
<sequence>MSQPFISSTLMGGLGNQLFQIFATLAYSVRNQCVPIFSYSDKLTIGKVRNTYWANLLSNLKKYTTANLFGFPTYREHGFHYSELPVYNQNLTLFGYFQSYKYFENEQEQLYKLIGLAEQQKNAIFEFPSYFANDYLPISMHFRLDDYKAIQDVHPVMPYEYYRNAIIHMIGSINIDSPIKILCFYQEIDFSDVNSMIKRLQSEFDFIIFEHIDHTIEDWKQMLLMSCCKHNIIANSTFSWWGAYFNQNSDKIVCYPTVWFGPTIKHNLKDLFPDTWTKITW</sequence>
<dbReference type="AlphaFoldDB" id="A0A6C0D4D6"/>
<name>A0A6C0D4D6_9ZZZZ</name>
<dbReference type="GO" id="GO:0005975">
    <property type="term" value="P:carbohydrate metabolic process"/>
    <property type="evidence" value="ECO:0007669"/>
    <property type="project" value="InterPro"/>
</dbReference>
<accession>A0A6C0D4D6</accession>
<proteinExistence type="predicted"/>
<organism evidence="3">
    <name type="scientific">viral metagenome</name>
    <dbReference type="NCBI Taxonomy" id="1070528"/>
    <lineage>
        <taxon>unclassified sequences</taxon>
        <taxon>metagenomes</taxon>
        <taxon>organismal metagenomes</taxon>
    </lineage>
</organism>